<evidence type="ECO:0000256" key="1">
    <source>
        <dbReference type="SAM" id="MobiDB-lite"/>
    </source>
</evidence>
<dbReference type="EMBL" id="MU003692">
    <property type="protein sequence ID" value="KAF2818025.1"/>
    <property type="molecule type" value="Genomic_DNA"/>
</dbReference>
<evidence type="ECO:0000313" key="4">
    <source>
        <dbReference type="RefSeq" id="XP_033584989.1"/>
    </source>
</evidence>
<organism evidence="2">
    <name type="scientific">Mytilinidion resinicola</name>
    <dbReference type="NCBI Taxonomy" id="574789"/>
    <lineage>
        <taxon>Eukaryota</taxon>
        <taxon>Fungi</taxon>
        <taxon>Dikarya</taxon>
        <taxon>Ascomycota</taxon>
        <taxon>Pezizomycotina</taxon>
        <taxon>Dothideomycetes</taxon>
        <taxon>Pleosporomycetidae</taxon>
        <taxon>Mytilinidiales</taxon>
        <taxon>Mytilinidiaceae</taxon>
        <taxon>Mytilinidion</taxon>
    </lineage>
</organism>
<accession>A0A6A6ZCJ6</accession>
<sequence length="121" mass="13974">MATVGGFLLRTASAEDKEDKEEEDKEKDKEQGEEECEAIEETENIAKDKGGKNTVLLPEKWNSNRLKMRGNIQSVNYRVDIQHQGTRAAADRKEAIKEEYRRWKIIRLVDIEQQLKALVEA</sequence>
<keyword evidence="3" id="KW-1185">Reference proteome</keyword>
<feature type="region of interest" description="Disordered" evidence="1">
    <location>
        <begin position="1"/>
        <end position="51"/>
    </location>
</feature>
<reference evidence="4" key="2">
    <citation type="submission" date="2020-04" db="EMBL/GenBank/DDBJ databases">
        <authorList>
            <consortium name="NCBI Genome Project"/>
        </authorList>
    </citation>
    <scope>NUCLEOTIDE SEQUENCE</scope>
    <source>
        <strain evidence="4">CBS 304.34</strain>
    </source>
</reference>
<evidence type="ECO:0000313" key="3">
    <source>
        <dbReference type="Proteomes" id="UP000504636"/>
    </source>
</evidence>
<reference evidence="2 4" key="1">
    <citation type="journal article" date="2020" name="Stud. Mycol.">
        <title>101 Dothideomycetes genomes: a test case for predicting lifestyles and emergence of pathogens.</title>
        <authorList>
            <person name="Haridas S."/>
            <person name="Albert R."/>
            <person name="Binder M."/>
            <person name="Bloem J."/>
            <person name="Labutti K."/>
            <person name="Salamov A."/>
            <person name="Andreopoulos B."/>
            <person name="Baker S."/>
            <person name="Barry K."/>
            <person name="Bills G."/>
            <person name="Bluhm B."/>
            <person name="Cannon C."/>
            <person name="Castanera R."/>
            <person name="Culley D."/>
            <person name="Daum C."/>
            <person name="Ezra D."/>
            <person name="Gonzalez J."/>
            <person name="Henrissat B."/>
            <person name="Kuo A."/>
            <person name="Liang C."/>
            <person name="Lipzen A."/>
            <person name="Lutzoni F."/>
            <person name="Magnuson J."/>
            <person name="Mondo S."/>
            <person name="Nolan M."/>
            <person name="Ohm R."/>
            <person name="Pangilinan J."/>
            <person name="Park H.-J."/>
            <person name="Ramirez L."/>
            <person name="Alfaro M."/>
            <person name="Sun H."/>
            <person name="Tritt A."/>
            <person name="Yoshinaga Y."/>
            <person name="Zwiers L.-H."/>
            <person name="Turgeon B."/>
            <person name="Goodwin S."/>
            <person name="Spatafora J."/>
            <person name="Crous P."/>
            <person name="Grigoriev I."/>
        </authorList>
    </citation>
    <scope>NUCLEOTIDE SEQUENCE</scope>
    <source>
        <strain evidence="2 4">CBS 304.34</strain>
    </source>
</reference>
<dbReference type="Proteomes" id="UP000504636">
    <property type="component" value="Unplaced"/>
</dbReference>
<gene>
    <name evidence="2 4" type="ORF">BDZ99DRAFT_470947</name>
</gene>
<name>A0A6A6ZCJ6_9PEZI</name>
<reference evidence="4" key="3">
    <citation type="submission" date="2025-04" db="UniProtKB">
        <authorList>
            <consortium name="RefSeq"/>
        </authorList>
    </citation>
    <scope>IDENTIFICATION</scope>
    <source>
        <strain evidence="4">CBS 304.34</strain>
    </source>
</reference>
<proteinExistence type="predicted"/>
<dbReference type="AlphaFoldDB" id="A0A6A6ZCJ6"/>
<dbReference type="GeneID" id="54462590"/>
<feature type="compositionally biased region" description="Acidic residues" evidence="1">
    <location>
        <begin position="16"/>
        <end position="43"/>
    </location>
</feature>
<protein>
    <submittedName>
        <fullName evidence="2 4">Uncharacterized protein</fullName>
    </submittedName>
</protein>
<dbReference type="RefSeq" id="XP_033584989.1">
    <property type="nucleotide sequence ID" value="XM_033721697.1"/>
</dbReference>
<evidence type="ECO:0000313" key="2">
    <source>
        <dbReference type="EMBL" id="KAF2818025.1"/>
    </source>
</evidence>